<dbReference type="Proteomes" id="UP000034883">
    <property type="component" value="Chromosome"/>
</dbReference>
<keyword evidence="5" id="KW-1003">Cell membrane</keyword>
<dbReference type="Gene3D" id="3.30.565.10">
    <property type="entry name" value="Histidine kinase-like ATPase, C-terminal domain"/>
    <property type="match status" value="1"/>
</dbReference>
<dbReference type="Gene3D" id="6.10.340.10">
    <property type="match status" value="1"/>
</dbReference>
<evidence type="ECO:0000256" key="13">
    <source>
        <dbReference type="SAM" id="Phobius"/>
    </source>
</evidence>
<feature type="transmembrane region" description="Helical" evidence="13">
    <location>
        <begin position="44"/>
        <end position="64"/>
    </location>
</feature>
<dbReference type="InterPro" id="IPR035965">
    <property type="entry name" value="PAS-like_dom_sf"/>
</dbReference>
<dbReference type="Pfam" id="PF00672">
    <property type="entry name" value="HAMP"/>
    <property type="match status" value="1"/>
</dbReference>
<dbReference type="Pfam" id="PF02518">
    <property type="entry name" value="HATPase_c"/>
    <property type="match status" value="1"/>
</dbReference>
<reference evidence="17 18" key="1">
    <citation type="submission" date="2015-03" db="EMBL/GenBank/DDBJ databases">
        <title>Genome assembly of Sandaracinus amylolyticus DSM 53668.</title>
        <authorList>
            <person name="Sharma G."/>
            <person name="Subramanian S."/>
        </authorList>
    </citation>
    <scope>NUCLEOTIDE SEQUENCE [LARGE SCALE GENOMIC DNA]</scope>
    <source>
        <strain evidence="17 18">DSM 53668</strain>
    </source>
</reference>
<evidence type="ECO:0000313" key="18">
    <source>
        <dbReference type="Proteomes" id="UP000034883"/>
    </source>
</evidence>
<dbReference type="SMART" id="SM00387">
    <property type="entry name" value="HATPase_c"/>
    <property type="match status" value="1"/>
</dbReference>
<keyword evidence="7" id="KW-0808">Transferase</keyword>
<evidence type="ECO:0000256" key="9">
    <source>
        <dbReference type="ARBA" id="ARBA00022777"/>
    </source>
</evidence>
<dbReference type="OrthoDB" id="9813151at2"/>
<dbReference type="PANTHER" id="PTHR45453">
    <property type="entry name" value="PHOSPHATE REGULON SENSOR PROTEIN PHOR"/>
    <property type="match status" value="1"/>
</dbReference>
<dbReference type="InterPro" id="IPR036890">
    <property type="entry name" value="HATPase_C_sf"/>
</dbReference>
<dbReference type="EMBL" id="CP011125">
    <property type="protein sequence ID" value="AKF04896.1"/>
    <property type="molecule type" value="Genomic_DNA"/>
</dbReference>
<dbReference type="SMART" id="SM00304">
    <property type="entry name" value="HAMP"/>
    <property type="match status" value="1"/>
</dbReference>
<keyword evidence="13" id="KW-1133">Transmembrane helix</keyword>
<feature type="domain" description="PAS" evidence="15">
    <location>
        <begin position="122"/>
        <end position="158"/>
    </location>
</feature>
<dbReference type="CDD" id="cd16922">
    <property type="entry name" value="HATPase_EvgS-ArcB-TorS-like"/>
    <property type="match status" value="1"/>
</dbReference>
<dbReference type="FunFam" id="3.30.565.10:FF:000023">
    <property type="entry name" value="PAS domain-containing sensor histidine kinase"/>
    <property type="match status" value="1"/>
</dbReference>
<evidence type="ECO:0000256" key="12">
    <source>
        <dbReference type="ARBA" id="ARBA00023136"/>
    </source>
</evidence>
<dbReference type="InterPro" id="IPR003661">
    <property type="entry name" value="HisK_dim/P_dom"/>
</dbReference>
<evidence type="ECO:0000256" key="2">
    <source>
        <dbReference type="ARBA" id="ARBA00004236"/>
    </source>
</evidence>
<dbReference type="PROSITE" id="PS50109">
    <property type="entry name" value="HIS_KIN"/>
    <property type="match status" value="1"/>
</dbReference>
<dbReference type="InterPro" id="IPR050351">
    <property type="entry name" value="BphY/WalK/GraS-like"/>
</dbReference>
<dbReference type="InterPro" id="IPR004358">
    <property type="entry name" value="Sig_transdc_His_kin-like_C"/>
</dbReference>
<gene>
    <name evidence="17" type="ORF">DB32_002045</name>
</gene>
<dbReference type="SUPFAM" id="SSF55785">
    <property type="entry name" value="PYP-like sensor domain (PAS domain)"/>
    <property type="match status" value="1"/>
</dbReference>
<dbReference type="STRING" id="927083.DB32_002045"/>
<dbReference type="GO" id="GO:0005886">
    <property type="term" value="C:plasma membrane"/>
    <property type="evidence" value="ECO:0007669"/>
    <property type="project" value="UniProtKB-SubCell"/>
</dbReference>
<keyword evidence="18" id="KW-1185">Reference proteome</keyword>
<dbReference type="GO" id="GO:0045121">
    <property type="term" value="C:membrane raft"/>
    <property type="evidence" value="ECO:0007669"/>
    <property type="project" value="UniProtKB-SubCell"/>
</dbReference>
<dbReference type="Pfam" id="PF00512">
    <property type="entry name" value="HisKA"/>
    <property type="match status" value="1"/>
</dbReference>
<dbReference type="RefSeq" id="WP_053232192.1">
    <property type="nucleotide sequence ID" value="NZ_CP011125.1"/>
</dbReference>
<dbReference type="PROSITE" id="PS50112">
    <property type="entry name" value="PAS"/>
    <property type="match status" value="1"/>
</dbReference>
<comment type="catalytic activity">
    <reaction evidence="1">
        <text>ATP + protein L-histidine = ADP + protein N-phospho-L-histidine.</text>
        <dbReference type="EC" id="2.7.13.3"/>
    </reaction>
</comment>
<dbReference type="Gene3D" id="3.30.450.20">
    <property type="entry name" value="PAS domain"/>
    <property type="match status" value="1"/>
</dbReference>
<accession>A0A0F6W1K2</accession>
<keyword evidence="8" id="KW-0547">Nucleotide-binding</keyword>
<evidence type="ECO:0000259" key="15">
    <source>
        <dbReference type="PROSITE" id="PS50112"/>
    </source>
</evidence>
<dbReference type="KEGG" id="samy:DB32_002045"/>
<dbReference type="InterPro" id="IPR003660">
    <property type="entry name" value="HAMP_dom"/>
</dbReference>
<dbReference type="InterPro" id="IPR005467">
    <property type="entry name" value="His_kinase_dom"/>
</dbReference>
<keyword evidence="13" id="KW-0812">Transmembrane</keyword>
<dbReference type="FunFam" id="1.10.287.130:FF:000001">
    <property type="entry name" value="Two-component sensor histidine kinase"/>
    <property type="match status" value="1"/>
</dbReference>
<keyword evidence="11" id="KW-0902">Two-component regulatory system</keyword>
<dbReference type="InterPro" id="IPR036097">
    <property type="entry name" value="HisK_dim/P_sf"/>
</dbReference>
<dbReference type="SMART" id="SM00388">
    <property type="entry name" value="HisKA"/>
    <property type="match status" value="1"/>
</dbReference>
<keyword evidence="12 13" id="KW-0472">Membrane</keyword>
<dbReference type="PANTHER" id="PTHR45453:SF1">
    <property type="entry name" value="PHOSPHATE REGULON SENSOR PROTEIN PHOR"/>
    <property type="match status" value="1"/>
</dbReference>
<dbReference type="EC" id="2.7.13.3" evidence="4"/>
<dbReference type="InterPro" id="IPR003594">
    <property type="entry name" value="HATPase_dom"/>
</dbReference>
<dbReference type="PRINTS" id="PR00344">
    <property type="entry name" value="BCTRLSENSOR"/>
</dbReference>
<evidence type="ECO:0000256" key="10">
    <source>
        <dbReference type="ARBA" id="ARBA00022840"/>
    </source>
</evidence>
<evidence type="ECO:0000256" key="3">
    <source>
        <dbReference type="ARBA" id="ARBA00004314"/>
    </source>
</evidence>
<evidence type="ECO:0000256" key="11">
    <source>
        <dbReference type="ARBA" id="ARBA00023012"/>
    </source>
</evidence>
<protein>
    <recommendedName>
        <fullName evidence="4">histidine kinase</fullName>
        <ecNumber evidence="4">2.7.13.3</ecNumber>
    </recommendedName>
</protein>
<evidence type="ECO:0000259" key="16">
    <source>
        <dbReference type="PROSITE" id="PS50885"/>
    </source>
</evidence>
<dbReference type="CDD" id="cd06225">
    <property type="entry name" value="HAMP"/>
    <property type="match status" value="1"/>
</dbReference>
<dbReference type="PROSITE" id="PS50885">
    <property type="entry name" value="HAMP"/>
    <property type="match status" value="1"/>
</dbReference>
<name>A0A0F6W1K2_9BACT</name>
<dbReference type="SUPFAM" id="SSF158472">
    <property type="entry name" value="HAMP domain-like"/>
    <property type="match status" value="1"/>
</dbReference>
<dbReference type="InterPro" id="IPR000014">
    <property type="entry name" value="PAS"/>
</dbReference>
<dbReference type="AlphaFoldDB" id="A0A0F6W1K2"/>
<dbReference type="Pfam" id="PF08448">
    <property type="entry name" value="PAS_4"/>
    <property type="match status" value="1"/>
</dbReference>
<organism evidence="17 18">
    <name type="scientific">Sandaracinus amylolyticus</name>
    <dbReference type="NCBI Taxonomy" id="927083"/>
    <lineage>
        <taxon>Bacteria</taxon>
        <taxon>Pseudomonadati</taxon>
        <taxon>Myxococcota</taxon>
        <taxon>Polyangia</taxon>
        <taxon>Polyangiales</taxon>
        <taxon>Sandaracinaceae</taxon>
        <taxon>Sandaracinus</taxon>
    </lineage>
</organism>
<feature type="domain" description="HAMP" evidence="16">
    <location>
        <begin position="65"/>
        <end position="117"/>
    </location>
</feature>
<dbReference type="GO" id="GO:0005524">
    <property type="term" value="F:ATP binding"/>
    <property type="evidence" value="ECO:0007669"/>
    <property type="project" value="UniProtKB-KW"/>
</dbReference>
<comment type="subcellular location">
    <subcellularLocation>
        <location evidence="2">Cell membrane</location>
    </subcellularLocation>
    <subcellularLocation>
        <location evidence="3">Membrane raft</location>
        <topology evidence="3">Multi-pass membrane protein</topology>
    </subcellularLocation>
</comment>
<dbReference type="GO" id="GO:0016036">
    <property type="term" value="P:cellular response to phosphate starvation"/>
    <property type="evidence" value="ECO:0007669"/>
    <property type="project" value="TreeGrafter"/>
</dbReference>
<evidence type="ECO:0000256" key="6">
    <source>
        <dbReference type="ARBA" id="ARBA00022553"/>
    </source>
</evidence>
<feature type="domain" description="Histidine kinase" evidence="14">
    <location>
        <begin position="235"/>
        <end position="453"/>
    </location>
</feature>
<keyword evidence="10" id="KW-0067">ATP-binding</keyword>
<evidence type="ECO:0000256" key="4">
    <source>
        <dbReference type="ARBA" id="ARBA00012438"/>
    </source>
</evidence>
<dbReference type="Gene3D" id="1.10.287.130">
    <property type="match status" value="1"/>
</dbReference>
<evidence type="ECO:0000256" key="7">
    <source>
        <dbReference type="ARBA" id="ARBA00022679"/>
    </source>
</evidence>
<dbReference type="SUPFAM" id="SSF55874">
    <property type="entry name" value="ATPase domain of HSP90 chaperone/DNA topoisomerase II/histidine kinase"/>
    <property type="match status" value="1"/>
</dbReference>
<evidence type="ECO:0000256" key="5">
    <source>
        <dbReference type="ARBA" id="ARBA00022475"/>
    </source>
</evidence>
<evidence type="ECO:0000256" key="8">
    <source>
        <dbReference type="ARBA" id="ARBA00022741"/>
    </source>
</evidence>
<dbReference type="GO" id="GO:0004721">
    <property type="term" value="F:phosphoprotein phosphatase activity"/>
    <property type="evidence" value="ECO:0007669"/>
    <property type="project" value="TreeGrafter"/>
</dbReference>
<dbReference type="GO" id="GO:0000155">
    <property type="term" value="F:phosphorelay sensor kinase activity"/>
    <property type="evidence" value="ECO:0007669"/>
    <property type="project" value="InterPro"/>
</dbReference>
<dbReference type="CDD" id="cd00082">
    <property type="entry name" value="HisKA"/>
    <property type="match status" value="1"/>
</dbReference>
<evidence type="ECO:0000313" key="17">
    <source>
        <dbReference type="EMBL" id="AKF04896.1"/>
    </source>
</evidence>
<dbReference type="SUPFAM" id="SSF47384">
    <property type="entry name" value="Homodimeric domain of signal transducing histidine kinase"/>
    <property type="match status" value="1"/>
</dbReference>
<evidence type="ECO:0000256" key="1">
    <source>
        <dbReference type="ARBA" id="ARBA00000085"/>
    </source>
</evidence>
<evidence type="ECO:0000259" key="14">
    <source>
        <dbReference type="PROSITE" id="PS50109"/>
    </source>
</evidence>
<keyword evidence="6" id="KW-0597">Phosphoprotein</keyword>
<dbReference type="InterPro" id="IPR013656">
    <property type="entry name" value="PAS_4"/>
</dbReference>
<sequence>MLHSIRARLLIATLAGAVLVVGASWIYAENVAADAATRSAMRDVLVFASVLAAIVAVVLAELIARRFVTPIAELRHASDALARGDFAVRVRSRRDDEIGGIGRAIDRMADQLAERLEAVRAEESRLRVMLDAMDEAVLVTDADGLVVLSNAAFVGLSGSAGLGRACIEAIRSAELHEAVSKALRGERSKAVFRLDVKIISAHVAPLPDGAGAIVVMRDVTEVRRLDEVRRDFVANASHELRTPLTAIRGFAETLRDGALDEPRIAKRFVSNIVENAIRLQRIVDDLLELSRSESPDARFELEPIDPLAIASKVLSSLEQKASDKGVQLGIEATHDAVPVSGDERALDQVLLNLVDNGIKYTPSGGRVVVRFRKDADTARVEVVDSGPGIAASHLSRIFERFYRVDQGRSREQGGTGLGLAIVKHLTQRMGGEVSVESRLGHGTTFSVRLARAELGRDASAHDDDSAALDA</sequence>
<keyword evidence="9" id="KW-0418">Kinase</keyword>
<proteinExistence type="predicted"/>